<organism evidence="3 4">
    <name type="scientific">Planomonospora venezuelensis</name>
    <dbReference type="NCBI Taxonomy" id="1999"/>
    <lineage>
        <taxon>Bacteria</taxon>
        <taxon>Bacillati</taxon>
        <taxon>Actinomycetota</taxon>
        <taxon>Actinomycetes</taxon>
        <taxon>Streptosporangiales</taxon>
        <taxon>Streptosporangiaceae</taxon>
        <taxon>Planomonospora</taxon>
    </lineage>
</organism>
<dbReference type="CDD" id="cd16936">
    <property type="entry name" value="HATPase_RsbW-like"/>
    <property type="match status" value="1"/>
</dbReference>
<evidence type="ECO:0000256" key="1">
    <source>
        <dbReference type="ARBA" id="ARBA00022527"/>
    </source>
</evidence>
<gene>
    <name evidence="3" type="ORF">FHS22_000904</name>
</gene>
<sequence length="152" mass="16125">MNAVISPGEVGSEILGEAYLRLDPASASQARTCVREWLGSDHPAYENVRLATSELVTNAAVHADRGRACDLVLFMLVRMADLLLIEVTDPGGALSRPRACDAVPDDVEGGRGLAIVRELSGGRWGVRDHGTLGRTVWCALDLHPAPAAEPCA</sequence>
<keyword evidence="1" id="KW-0808">Transferase</keyword>
<dbReference type="InterPro" id="IPR003594">
    <property type="entry name" value="HATPase_dom"/>
</dbReference>
<feature type="domain" description="Histidine kinase/HSP90-like ATPase" evidence="2">
    <location>
        <begin position="22"/>
        <end position="120"/>
    </location>
</feature>
<keyword evidence="1" id="KW-0418">Kinase</keyword>
<reference evidence="3 4" key="1">
    <citation type="submission" date="2020-08" db="EMBL/GenBank/DDBJ databases">
        <title>Genomic Encyclopedia of Type Strains, Phase III (KMG-III): the genomes of soil and plant-associated and newly described type strains.</title>
        <authorList>
            <person name="Whitman W."/>
        </authorList>
    </citation>
    <scope>NUCLEOTIDE SEQUENCE [LARGE SCALE GENOMIC DNA]</scope>
    <source>
        <strain evidence="3 4">CECT 3303</strain>
    </source>
</reference>
<dbReference type="RefSeq" id="WP_184938663.1">
    <property type="nucleotide sequence ID" value="NZ_BAAAWZ010000001.1"/>
</dbReference>
<dbReference type="Pfam" id="PF13581">
    <property type="entry name" value="HATPase_c_2"/>
    <property type="match status" value="1"/>
</dbReference>
<evidence type="ECO:0000313" key="4">
    <source>
        <dbReference type="Proteomes" id="UP000562352"/>
    </source>
</evidence>
<accession>A0A841D059</accession>
<dbReference type="InterPro" id="IPR036890">
    <property type="entry name" value="HATPase_C_sf"/>
</dbReference>
<evidence type="ECO:0000313" key="3">
    <source>
        <dbReference type="EMBL" id="MBB5961647.1"/>
    </source>
</evidence>
<keyword evidence="1" id="KW-0723">Serine/threonine-protein kinase</keyword>
<dbReference type="AlphaFoldDB" id="A0A841D059"/>
<comment type="caution">
    <text evidence="3">The sequence shown here is derived from an EMBL/GenBank/DDBJ whole genome shotgun (WGS) entry which is preliminary data.</text>
</comment>
<name>A0A841D059_PLAVE</name>
<proteinExistence type="predicted"/>
<dbReference type="EMBL" id="JACHJJ010000002">
    <property type="protein sequence ID" value="MBB5961647.1"/>
    <property type="molecule type" value="Genomic_DNA"/>
</dbReference>
<dbReference type="GO" id="GO:0004674">
    <property type="term" value="F:protein serine/threonine kinase activity"/>
    <property type="evidence" value="ECO:0007669"/>
    <property type="project" value="UniProtKB-KW"/>
</dbReference>
<dbReference type="InterPro" id="IPR050267">
    <property type="entry name" value="Anti-sigma-factor_SerPK"/>
</dbReference>
<dbReference type="Proteomes" id="UP000562352">
    <property type="component" value="Unassembled WGS sequence"/>
</dbReference>
<dbReference type="Gene3D" id="3.30.565.10">
    <property type="entry name" value="Histidine kinase-like ATPase, C-terminal domain"/>
    <property type="match status" value="1"/>
</dbReference>
<keyword evidence="4" id="KW-1185">Reference proteome</keyword>
<dbReference type="PANTHER" id="PTHR35526:SF3">
    <property type="entry name" value="ANTI-SIGMA-F FACTOR RSBW"/>
    <property type="match status" value="1"/>
</dbReference>
<protein>
    <submittedName>
        <fullName evidence="3">Anti-sigma regulatory factor (Ser/Thr protein kinase)</fullName>
    </submittedName>
</protein>
<dbReference type="PANTHER" id="PTHR35526">
    <property type="entry name" value="ANTI-SIGMA-F FACTOR RSBW-RELATED"/>
    <property type="match status" value="1"/>
</dbReference>
<dbReference type="SUPFAM" id="SSF55874">
    <property type="entry name" value="ATPase domain of HSP90 chaperone/DNA topoisomerase II/histidine kinase"/>
    <property type="match status" value="1"/>
</dbReference>
<evidence type="ECO:0000259" key="2">
    <source>
        <dbReference type="Pfam" id="PF13581"/>
    </source>
</evidence>